<name>T0ZKC2_9ZZZZ</name>
<evidence type="ECO:0000256" key="2">
    <source>
        <dbReference type="ARBA" id="ARBA00022801"/>
    </source>
</evidence>
<sequence>VSARRIVNVPKRGIGDVTLAKLAGYATASGRTLVECFASGEDAEVGKKAVQSLGELSELLSDLVKMDENGASPASLVTEVLERTGYRDAIKALGGQEAQSRLENIAELVSVASRFAELQDMLSSVALVSDADDLYGIEGKVSLMTIHIAKGLEFEAVFMV</sequence>
<keyword evidence="1" id="KW-0547">Nucleotide-binding</keyword>
<dbReference type="GO" id="GO:0000725">
    <property type="term" value="P:recombinational repair"/>
    <property type="evidence" value="ECO:0007669"/>
    <property type="project" value="TreeGrafter"/>
</dbReference>
<dbReference type="EMBL" id="AUZY01008698">
    <property type="protein sequence ID" value="EQD45093.1"/>
    <property type="molecule type" value="Genomic_DNA"/>
</dbReference>
<gene>
    <name evidence="6" type="ORF">B1B_13218</name>
</gene>
<feature type="non-terminal residue" evidence="6">
    <location>
        <position position="160"/>
    </location>
</feature>
<keyword evidence="3 6" id="KW-0347">Helicase</keyword>
<dbReference type="Gene3D" id="1.10.486.10">
    <property type="entry name" value="PCRA, domain 4"/>
    <property type="match status" value="1"/>
</dbReference>
<reference evidence="6" key="2">
    <citation type="journal article" date="2014" name="ISME J.">
        <title>Microbial stratification in low pH oxic and suboxic macroscopic growths along an acid mine drainage.</title>
        <authorList>
            <person name="Mendez-Garcia C."/>
            <person name="Mesa V."/>
            <person name="Sprenger R.R."/>
            <person name="Richter M."/>
            <person name="Diez M.S."/>
            <person name="Solano J."/>
            <person name="Bargiela R."/>
            <person name="Golyshina O.V."/>
            <person name="Manteca A."/>
            <person name="Ramos J.L."/>
            <person name="Gallego J.R."/>
            <person name="Llorente I."/>
            <person name="Martins Dos Santos V.A."/>
            <person name="Jensen O.N."/>
            <person name="Pelaez A.I."/>
            <person name="Sanchez J."/>
            <person name="Ferrer M."/>
        </authorList>
    </citation>
    <scope>NUCLEOTIDE SEQUENCE</scope>
</reference>
<protein>
    <submittedName>
        <fullName evidence="6">ATP-dependent DNA helicase PcrA</fullName>
    </submittedName>
</protein>
<dbReference type="GO" id="GO:0003677">
    <property type="term" value="F:DNA binding"/>
    <property type="evidence" value="ECO:0007669"/>
    <property type="project" value="InterPro"/>
</dbReference>
<dbReference type="GO" id="GO:0005524">
    <property type="term" value="F:ATP binding"/>
    <property type="evidence" value="ECO:0007669"/>
    <property type="project" value="UniProtKB-KW"/>
</dbReference>
<keyword evidence="4" id="KW-0067">ATP-binding</keyword>
<proteinExistence type="predicted"/>
<feature type="domain" description="UvrD-like helicase C-terminal" evidence="5">
    <location>
        <begin position="1"/>
        <end position="151"/>
    </location>
</feature>
<dbReference type="Gene3D" id="3.40.50.300">
    <property type="entry name" value="P-loop containing nucleotide triphosphate hydrolases"/>
    <property type="match status" value="1"/>
</dbReference>
<evidence type="ECO:0000259" key="5">
    <source>
        <dbReference type="PROSITE" id="PS51217"/>
    </source>
</evidence>
<organism evidence="6">
    <name type="scientific">mine drainage metagenome</name>
    <dbReference type="NCBI Taxonomy" id="410659"/>
    <lineage>
        <taxon>unclassified sequences</taxon>
        <taxon>metagenomes</taxon>
        <taxon>ecological metagenomes</taxon>
    </lineage>
</organism>
<evidence type="ECO:0000256" key="4">
    <source>
        <dbReference type="ARBA" id="ARBA00022840"/>
    </source>
</evidence>
<dbReference type="AlphaFoldDB" id="T0ZKC2"/>
<dbReference type="SUPFAM" id="SSF52540">
    <property type="entry name" value="P-loop containing nucleoside triphosphate hydrolases"/>
    <property type="match status" value="1"/>
</dbReference>
<dbReference type="PANTHER" id="PTHR11070">
    <property type="entry name" value="UVRD / RECB / PCRA DNA HELICASE FAMILY MEMBER"/>
    <property type="match status" value="1"/>
</dbReference>
<dbReference type="PANTHER" id="PTHR11070:SF2">
    <property type="entry name" value="ATP-DEPENDENT DNA HELICASE SRS2"/>
    <property type="match status" value="1"/>
</dbReference>
<dbReference type="GO" id="GO:0016787">
    <property type="term" value="F:hydrolase activity"/>
    <property type="evidence" value="ECO:0007669"/>
    <property type="project" value="UniProtKB-KW"/>
</dbReference>
<dbReference type="InterPro" id="IPR000212">
    <property type="entry name" value="DNA_helicase_UvrD/REP"/>
</dbReference>
<dbReference type="PROSITE" id="PS51217">
    <property type="entry name" value="UVRD_HELICASE_CTER"/>
    <property type="match status" value="1"/>
</dbReference>
<comment type="caution">
    <text evidence="6">The sequence shown here is derived from an EMBL/GenBank/DDBJ whole genome shotgun (WGS) entry which is preliminary data.</text>
</comment>
<dbReference type="GO" id="GO:0043138">
    <property type="term" value="F:3'-5' DNA helicase activity"/>
    <property type="evidence" value="ECO:0007669"/>
    <property type="project" value="TreeGrafter"/>
</dbReference>
<evidence type="ECO:0000256" key="3">
    <source>
        <dbReference type="ARBA" id="ARBA00022806"/>
    </source>
</evidence>
<dbReference type="InterPro" id="IPR014017">
    <property type="entry name" value="DNA_helicase_UvrD-like_C"/>
</dbReference>
<evidence type="ECO:0000256" key="1">
    <source>
        <dbReference type="ARBA" id="ARBA00022741"/>
    </source>
</evidence>
<feature type="non-terminal residue" evidence="6">
    <location>
        <position position="1"/>
    </location>
</feature>
<keyword evidence="2" id="KW-0378">Hydrolase</keyword>
<evidence type="ECO:0000313" key="6">
    <source>
        <dbReference type="EMBL" id="EQD45093.1"/>
    </source>
</evidence>
<dbReference type="InterPro" id="IPR027417">
    <property type="entry name" value="P-loop_NTPase"/>
</dbReference>
<reference evidence="6" key="1">
    <citation type="submission" date="2013-08" db="EMBL/GenBank/DDBJ databases">
        <authorList>
            <person name="Mendez C."/>
            <person name="Richter M."/>
            <person name="Ferrer M."/>
            <person name="Sanchez J."/>
        </authorList>
    </citation>
    <scope>NUCLEOTIDE SEQUENCE</scope>
</reference>
<dbReference type="Pfam" id="PF13361">
    <property type="entry name" value="UvrD_C"/>
    <property type="match status" value="1"/>
</dbReference>
<accession>T0ZKC2</accession>
<dbReference type="GO" id="GO:0005829">
    <property type="term" value="C:cytosol"/>
    <property type="evidence" value="ECO:0007669"/>
    <property type="project" value="TreeGrafter"/>
</dbReference>